<comment type="similarity">
    <text evidence="2 9">Belongs to the MGMT family.</text>
</comment>
<evidence type="ECO:0000256" key="8">
    <source>
        <dbReference type="ARBA" id="ARBA00049348"/>
    </source>
</evidence>
<dbReference type="GO" id="GO:0005737">
    <property type="term" value="C:cytoplasm"/>
    <property type="evidence" value="ECO:0007669"/>
    <property type="project" value="UniProtKB-SubCell"/>
</dbReference>
<evidence type="ECO:0000256" key="6">
    <source>
        <dbReference type="ARBA" id="ARBA00022763"/>
    </source>
</evidence>
<comment type="miscellaneous">
    <text evidence="9">This enzyme catalyzes only one turnover and therefore is not strictly catalytic. According to one definition, an enzyme is a biocatalyst that acts repeatedly and over many reaction cycles.</text>
</comment>
<keyword evidence="6 9" id="KW-0227">DNA damage</keyword>
<evidence type="ECO:0000256" key="5">
    <source>
        <dbReference type="ARBA" id="ARBA00022679"/>
    </source>
</evidence>
<evidence type="ECO:0000259" key="11">
    <source>
        <dbReference type="Pfam" id="PF02870"/>
    </source>
</evidence>
<feature type="domain" description="Methylguanine DNA methyltransferase ribonuclease-like" evidence="11">
    <location>
        <begin position="5"/>
        <end position="70"/>
    </location>
</feature>
<evidence type="ECO:0000256" key="2">
    <source>
        <dbReference type="ARBA" id="ARBA00008711"/>
    </source>
</evidence>
<dbReference type="GO" id="GO:0003908">
    <property type="term" value="F:methylated-DNA-[protein]-cysteine S-methyltransferase activity"/>
    <property type="evidence" value="ECO:0007669"/>
    <property type="project" value="UniProtKB-UniRule"/>
</dbReference>
<name>A0A5M6CH32_9BACT</name>
<dbReference type="InterPro" id="IPR023546">
    <property type="entry name" value="MGMT"/>
</dbReference>
<gene>
    <name evidence="12" type="ORF">F0919_11845</name>
</gene>
<protein>
    <recommendedName>
        <fullName evidence="9">Methylated-DNA--protein-cysteine methyltransferase</fullName>
        <ecNumber evidence="9">2.1.1.63</ecNumber>
    </recommendedName>
    <alternativeName>
        <fullName evidence="9">6-O-methylguanine-DNA methyltransferase</fullName>
        <shortName evidence="9">MGMT</shortName>
    </alternativeName>
    <alternativeName>
        <fullName evidence="9">O-6-methylguanine-DNA-alkyltransferase</fullName>
    </alternativeName>
</protein>
<comment type="catalytic activity">
    <reaction evidence="1 9">
        <text>a 4-O-methyl-thymidine in DNA + L-cysteinyl-[protein] = a thymidine in DNA + S-methyl-L-cysteinyl-[protein]</text>
        <dbReference type="Rhea" id="RHEA:53428"/>
        <dbReference type="Rhea" id="RHEA-COMP:10131"/>
        <dbReference type="Rhea" id="RHEA-COMP:10132"/>
        <dbReference type="Rhea" id="RHEA-COMP:13555"/>
        <dbReference type="Rhea" id="RHEA-COMP:13556"/>
        <dbReference type="ChEBI" id="CHEBI:29950"/>
        <dbReference type="ChEBI" id="CHEBI:82612"/>
        <dbReference type="ChEBI" id="CHEBI:137386"/>
        <dbReference type="ChEBI" id="CHEBI:137387"/>
        <dbReference type="EC" id="2.1.1.63"/>
    </reaction>
</comment>
<dbReference type="PANTHER" id="PTHR10815:SF5">
    <property type="entry name" value="METHYLATED-DNA--PROTEIN-CYSTEINE METHYLTRANSFERASE"/>
    <property type="match status" value="1"/>
</dbReference>
<keyword evidence="7 9" id="KW-0234">DNA repair</keyword>
<evidence type="ECO:0000259" key="10">
    <source>
        <dbReference type="Pfam" id="PF01035"/>
    </source>
</evidence>
<dbReference type="EMBL" id="VWSH01000003">
    <property type="protein sequence ID" value="KAA5533232.1"/>
    <property type="molecule type" value="Genomic_DNA"/>
</dbReference>
<dbReference type="Pfam" id="PF02870">
    <property type="entry name" value="Methyltransf_1N"/>
    <property type="match status" value="1"/>
</dbReference>
<keyword evidence="3 9" id="KW-0963">Cytoplasm</keyword>
<dbReference type="EC" id="2.1.1.63" evidence="9"/>
<keyword evidence="4 9" id="KW-0489">Methyltransferase</keyword>
<comment type="function">
    <text evidence="9">Involved in the cellular defense against the biological effects of O6-methylguanine (O6-MeG) and O4-methylthymine (O4-MeT) in DNA. Repairs the methylated nucleobase in DNA by stoichiometrically transferring the methyl group to a cysteine residue in the enzyme. This is a suicide reaction: the enzyme is irreversibly inactivated.</text>
</comment>
<dbReference type="CDD" id="cd06445">
    <property type="entry name" value="ATase"/>
    <property type="match status" value="1"/>
</dbReference>
<dbReference type="HAMAP" id="MF_00772">
    <property type="entry name" value="OGT"/>
    <property type="match status" value="1"/>
</dbReference>
<comment type="catalytic activity">
    <reaction evidence="8 9">
        <text>a 6-O-methyl-2'-deoxyguanosine in DNA + L-cysteinyl-[protein] = S-methyl-L-cysteinyl-[protein] + a 2'-deoxyguanosine in DNA</text>
        <dbReference type="Rhea" id="RHEA:24000"/>
        <dbReference type="Rhea" id="RHEA-COMP:10131"/>
        <dbReference type="Rhea" id="RHEA-COMP:10132"/>
        <dbReference type="Rhea" id="RHEA-COMP:11367"/>
        <dbReference type="Rhea" id="RHEA-COMP:11368"/>
        <dbReference type="ChEBI" id="CHEBI:29950"/>
        <dbReference type="ChEBI" id="CHEBI:82612"/>
        <dbReference type="ChEBI" id="CHEBI:85445"/>
        <dbReference type="ChEBI" id="CHEBI:85448"/>
        <dbReference type="EC" id="2.1.1.63"/>
    </reaction>
</comment>
<dbReference type="GO" id="GO:0032259">
    <property type="term" value="P:methylation"/>
    <property type="evidence" value="ECO:0007669"/>
    <property type="project" value="UniProtKB-KW"/>
</dbReference>
<dbReference type="InterPro" id="IPR001497">
    <property type="entry name" value="MethylDNA_cys_MeTrfase_AS"/>
</dbReference>
<dbReference type="Proteomes" id="UP000323632">
    <property type="component" value="Unassembled WGS sequence"/>
</dbReference>
<evidence type="ECO:0000313" key="12">
    <source>
        <dbReference type="EMBL" id="KAA5533232.1"/>
    </source>
</evidence>
<evidence type="ECO:0000313" key="13">
    <source>
        <dbReference type="Proteomes" id="UP000323632"/>
    </source>
</evidence>
<dbReference type="InterPro" id="IPR014048">
    <property type="entry name" value="MethylDNA_cys_MeTrfase_DNA-bd"/>
</dbReference>
<evidence type="ECO:0000256" key="9">
    <source>
        <dbReference type="HAMAP-Rule" id="MF_00772"/>
    </source>
</evidence>
<proteinExistence type="inferred from homology"/>
<dbReference type="FunFam" id="1.10.10.10:FF:000214">
    <property type="entry name" value="Methylated-DNA--protein-cysteine methyltransferase"/>
    <property type="match status" value="1"/>
</dbReference>
<evidence type="ECO:0000256" key="4">
    <source>
        <dbReference type="ARBA" id="ARBA00022603"/>
    </source>
</evidence>
<dbReference type="InterPro" id="IPR036388">
    <property type="entry name" value="WH-like_DNA-bd_sf"/>
</dbReference>
<dbReference type="InterPro" id="IPR008332">
    <property type="entry name" value="MethylG_MeTrfase_N"/>
</dbReference>
<dbReference type="Gene3D" id="3.30.160.70">
    <property type="entry name" value="Methylated DNA-protein cysteine methyltransferase domain"/>
    <property type="match status" value="1"/>
</dbReference>
<keyword evidence="5 9" id="KW-0808">Transferase</keyword>
<dbReference type="SUPFAM" id="SSF46767">
    <property type="entry name" value="Methylated DNA-protein cysteine methyltransferase, C-terminal domain"/>
    <property type="match status" value="1"/>
</dbReference>
<keyword evidence="13" id="KW-1185">Reference proteome</keyword>
<comment type="subcellular location">
    <subcellularLocation>
        <location evidence="9">Cytoplasm</location>
    </subcellularLocation>
</comment>
<sequence>MFQKRYESPLGIIKIKASETGLQEVLFMDEAKDNIIDWSVAENEICTATAIQLDEYFKGERIIFDLPLSPVGTEFQQSVWKELLLIPFGKTSTYSAIANSLNNPLSVRAVGTSNGKNPIAIIIPCHRVIGADGTLTGYAGGLWRKELLLKLEGNLHYNQPTLWDD</sequence>
<dbReference type="GO" id="GO:0006307">
    <property type="term" value="P:DNA alkylation repair"/>
    <property type="evidence" value="ECO:0007669"/>
    <property type="project" value="UniProtKB-UniRule"/>
</dbReference>
<dbReference type="NCBIfam" id="TIGR00589">
    <property type="entry name" value="ogt"/>
    <property type="match status" value="1"/>
</dbReference>
<dbReference type="RefSeq" id="WP_150032980.1">
    <property type="nucleotide sequence ID" value="NZ_VWSH01000003.1"/>
</dbReference>
<dbReference type="InterPro" id="IPR036217">
    <property type="entry name" value="MethylDNA_cys_MeTrfase_DNAb"/>
</dbReference>
<dbReference type="PROSITE" id="PS00374">
    <property type="entry name" value="MGMT"/>
    <property type="match status" value="1"/>
</dbReference>
<dbReference type="PANTHER" id="PTHR10815">
    <property type="entry name" value="METHYLATED-DNA--PROTEIN-CYSTEINE METHYLTRANSFERASE"/>
    <property type="match status" value="1"/>
</dbReference>
<dbReference type="Gene3D" id="1.10.10.10">
    <property type="entry name" value="Winged helix-like DNA-binding domain superfamily/Winged helix DNA-binding domain"/>
    <property type="match status" value="1"/>
</dbReference>
<accession>A0A5M6CH32</accession>
<feature type="domain" description="Methylated-DNA-[protein]-cysteine S-methyltransferase DNA binding" evidence="10">
    <location>
        <begin position="74"/>
        <end position="153"/>
    </location>
</feature>
<evidence type="ECO:0000256" key="3">
    <source>
        <dbReference type="ARBA" id="ARBA00022490"/>
    </source>
</evidence>
<dbReference type="SUPFAM" id="SSF53155">
    <property type="entry name" value="Methylated DNA-protein cysteine methyltransferase domain"/>
    <property type="match status" value="1"/>
</dbReference>
<organism evidence="12 13">
    <name type="scientific">Taibaiella lutea</name>
    <dbReference type="NCBI Taxonomy" id="2608001"/>
    <lineage>
        <taxon>Bacteria</taxon>
        <taxon>Pseudomonadati</taxon>
        <taxon>Bacteroidota</taxon>
        <taxon>Chitinophagia</taxon>
        <taxon>Chitinophagales</taxon>
        <taxon>Chitinophagaceae</taxon>
        <taxon>Taibaiella</taxon>
    </lineage>
</organism>
<feature type="active site" description="Nucleophile; methyl group acceptor" evidence="9">
    <location>
        <position position="125"/>
    </location>
</feature>
<dbReference type="Pfam" id="PF01035">
    <property type="entry name" value="DNA_binding_1"/>
    <property type="match status" value="1"/>
</dbReference>
<dbReference type="AlphaFoldDB" id="A0A5M6CH32"/>
<reference evidence="12 13" key="1">
    <citation type="submission" date="2019-09" db="EMBL/GenBank/DDBJ databases">
        <title>Genome sequence and assembly of Taibaiella sp.</title>
        <authorList>
            <person name="Chhetri G."/>
        </authorList>
    </citation>
    <scope>NUCLEOTIDE SEQUENCE [LARGE SCALE GENOMIC DNA]</scope>
    <source>
        <strain evidence="12 13">KVB11</strain>
    </source>
</reference>
<evidence type="ECO:0000256" key="1">
    <source>
        <dbReference type="ARBA" id="ARBA00001286"/>
    </source>
</evidence>
<comment type="caution">
    <text evidence="12">The sequence shown here is derived from an EMBL/GenBank/DDBJ whole genome shotgun (WGS) entry which is preliminary data.</text>
</comment>
<evidence type="ECO:0000256" key="7">
    <source>
        <dbReference type="ARBA" id="ARBA00023204"/>
    </source>
</evidence>
<dbReference type="InterPro" id="IPR036631">
    <property type="entry name" value="MGMT_N_sf"/>
</dbReference>